<dbReference type="AlphaFoldDB" id="A0A8C0JEG2"/>
<protein>
    <submittedName>
        <fullName evidence="1">Uncharacterized protein</fullName>
    </submittedName>
</protein>
<evidence type="ECO:0000313" key="1">
    <source>
        <dbReference type="Ensembl" id="ENSCABP00000030335.1"/>
    </source>
</evidence>
<dbReference type="Proteomes" id="UP000694404">
    <property type="component" value="Unplaced"/>
</dbReference>
<organism evidence="1 2">
    <name type="scientific">Chelonoidis abingdonii</name>
    <name type="common">Abingdon island giant tortoise</name>
    <name type="synonym">Testudo abingdonii</name>
    <dbReference type="NCBI Taxonomy" id="106734"/>
    <lineage>
        <taxon>Eukaryota</taxon>
        <taxon>Metazoa</taxon>
        <taxon>Chordata</taxon>
        <taxon>Craniata</taxon>
        <taxon>Vertebrata</taxon>
        <taxon>Euteleostomi</taxon>
        <taxon>Archelosauria</taxon>
        <taxon>Testudinata</taxon>
        <taxon>Testudines</taxon>
        <taxon>Cryptodira</taxon>
        <taxon>Durocryptodira</taxon>
        <taxon>Testudinoidea</taxon>
        <taxon>Testudinidae</taxon>
        <taxon>Chelonoidis</taxon>
    </lineage>
</organism>
<name>A0A8C0JEG2_CHEAB</name>
<reference evidence="1" key="1">
    <citation type="submission" date="2025-08" db="UniProtKB">
        <authorList>
            <consortium name="Ensembl"/>
        </authorList>
    </citation>
    <scope>IDENTIFICATION</scope>
</reference>
<evidence type="ECO:0000313" key="2">
    <source>
        <dbReference type="Proteomes" id="UP000694404"/>
    </source>
</evidence>
<sequence length="142" mass="16038">MSLFPIVRAGSRPQSAKHALGTACRGGRSAGCWEGSRQLWWTSHRRACGGSGSPTAKKAAVMAKGKWFSKEEMKGLEMYKDPMLLTTHTMGLNFHRQGPEVAPKDAPLKKLEKLDPETPQYWRLLWKHNTWCHSKLSKSKKF</sequence>
<keyword evidence="2" id="KW-1185">Reference proteome</keyword>
<accession>A0A8C0JEG2</accession>
<dbReference type="Ensembl" id="ENSCABT00000033249.1">
    <property type="protein sequence ID" value="ENSCABP00000030335.1"/>
    <property type="gene ID" value="ENSCABG00000022212.1"/>
</dbReference>
<proteinExistence type="predicted"/>
<reference evidence="1" key="2">
    <citation type="submission" date="2025-09" db="UniProtKB">
        <authorList>
            <consortium name="Ensembl"/>
        </authorList>
    </citation>
    <scope>IDENTIFICATION</scope>
</reference>